<protein>
    <submittedName>
        <fullName evidence="1">Uncharacterized protein</fullName>
    </submittedName>
</protein>
<accession>A0ABZ2L7V6</accession>
<dbReference type="RefSeq" id="WP_394835285.1">
    <property type="nucleotide sequence ID" value="NZ_CP089929.1"/>
</dbReference>
<proteinExistence type="predicted"/>
<name>A0ABZ2L7V6_9BACT</name>
<evidence type="ECO:0000313" key="1">
    <source>
        <dbReference type="EMBL" id="WXB05639.1"/>
    </source>
</evidence>
<dbReference type="PROSITE" id="PS51257">
    <property type="entry name" value="PROKAR_LIPOPROTEIN"/>
    <property type="match status" value="1"/>
</dbReference>
<keyword evidence="2" id="KW-1185">Reference proteome</keyword>
<dbReference type="EMBL" id="CP089983">
    <property type="protein sequence ID" value="WXB05639.1"/>
    <property type="molecule type" value="Genomic_DNA"/>
</dbReference>
<dbReference type="Proteomes" id="UP001374803">
    <property type="component" value="Chromosome"/>
</dbReference>
<gene>
    <name evidence="1" type="ORF">LVJ94_53190</name>
</gene>
<sequence length="121" mass="13509">MRRATVLILLLAIGCHKSGEQKLEGHWRGTKVQGVAPEQEAAATAFATATEMEFRDGKVSVKTPGDQSSSAFKVVRQEKNTVVVITEYDGAKEPQTFVFVDDDTMQWTVLEGKRMTLRREH</sequence>
<evidence type="ECO:0000313" key="2">
    <source>
        <dbReference type="Proteomes" id="UP001374803"/>
    </source>
</evidence>
<reference evidence="1" key="1">
    <citation type="submission" date="2021-12" db="EMBL/GenBank/DDBJ databases">
        <title>Discovery of the Pendulisporaceae a myxobacterial family with distinct sporulation behavior and unique specialized metabolism.</title>
        <authorList>
            <person name="Garcia R."/>
            <person name="Popoff A."/>
            <person name="Bader C.D."/>
            <person name="Loehr J."/>
            <person name="Walesch S."/>
            <person name="Walt C."/>
            <person name="Boldt J."/>
            <person name="Bunk B."/>
            <person name="Haeckl F.J.F.P.J."/>
            <person name="Gunesch A.P."/>
            <person name="Birkelbach J."/>
            <person name="Nuebel U."/>
            <person name="Pietschmann T."/>
            <person name="Bach T."/>
            <person name="Mueller R."/>
        </authorList>
    </citation>
    <scope>NUCLEOTIDE SEQUENCE</scope>
    <source>
        <strain evidence="1">MSr11367</strain>
    </source>
</reference>
<organism evidence="1 2">
    <name type="scientific">Pendulispora rubella</name>
    <dbReference type="NCBI Taxonomy" id="2741070"/>
    <lineage>
        <taxon>Bacteria</taxon>
        <taxon>Pseudomonadati</taxon>
        <taxon>Myxococcota</taxon>
        <taxon>Myxococcia</taxon>
        <taxon>Myxococcales</taxon>
        <taxon>Sorangiineae</taxon>
        <taxon>Pendulisporaceae</taxon>
        <taxon>Pendulispora</taxon>
    </lineage>
</organism>